<proteinExistence type="predicted"/>
<reference evidence="3" key="1">
    <citation type="submission" date="2018-07" db="EMBL/GenBank/DDBJ databases">
        <title>Genome sequence of Erythrobacter strain YH-07, an antagonistic bacterium isolated from Yellow Sea.</title>
        <authorList>
            <person name="Tang T."/>
            <person name="Liu Q."/>
            <person name="Sun X."/>
        </authorList>
    </citation>
    <scope>NUCLEOTIDE SEQUENCE [LARGE SCALE GENOMIC DNA]</scope>
    <source>
        <strain evidence="3">YH-07</strain>
    </source>
</reference>
<dbReference type="Proteomes" id="UP000254508">
    <property type="component" value="Chromosome"/>
</dbReference>
<dbReference type="AlphaFoldDB" id="A0A345YAR8"/>
<feature type="signal peptide" evidence="1">
    <location>
        <begin position="1"/>
        <end position="26"/>
    </location>
</feature>
<keyword evidence="1" id="KW-0732">Signal</keyword>
<dbReference type="Gene3D" id="3.30.70.100">
    <property type="match status" value="2"/>
</dbReference>
<feature type="chain" id="PRO_5017054946" description="DUF1330 domain-containing protein" evidence="1">
    <location>
        <begin position="27"/>
        <end position="256"/>
    </location>
</feature>
<protein>
    <recommendedName>
        <fullName evidence="4">DUF1330 domain-containing protein</fullName>
    </recommendedName>
</protein>
<dbReference type="InterPro" id="IPR011008">
    <property type="entry name" value="Dimeric_a/b-barrel"/>
</dbReference>
<evidence type="ECO:0008006" key="4">
    <source>
        <dbReference type="Google" id="ProtNLM"/>
    </source>
</evidence>
<dbReference type="RefSeq" id="WP_115415213.1">
    <property type="nucleotide sequence ID" value="NZ_CP031357.1"/>
</dbReference>
<dbReference type="EMBL" id="CP031357">
    <property type="protein sequence ID" value="AXK41020.1"/>
    <property type="molecule type" value="Genomic_DNA"/>
</dbReference>
<gene>
    <name evidence="2" type="ORF">DVR09_00540</name>
</gene>
<dbReference type="OrthoDB" id="7432173at2"/>
<evidence type="ECO:0000313" key="3">
    <source>
        <dbReference type="Proteomes" id="UP000254508"/>
    </source>
</evidence>
<organism evidence="2 3">
    <name type="scientific">Erythrobacter aureus</name>
    <dbReference type="NCBI Taxonomy" id="2182384"/>
    <lineage>
        <taxon>Bacteria</taxon>
        <taxon>Pseudomonadati</taxon>
        <taxon>Pseudomonadota</taxon>
        <taxon>Alphaproteobacteria</taxon>
        <taxon>Sphingomonadales</taxon>
        <taxon>Erythrobacteraceae</taxon>
        <taxon>Erythrobacter/Porphyrobacter group</taxon>
        <taxon>Erythrobacter</taxon>
    </lineage>
</organism>
<sequence>MPFLALSRSAASVAALCLTSSFVAMAQPAAAQGDPAPVTVELRKGEVLQVIAPEAREGGLEARRDYYRDVIPIAENYGFRRLGQLDVEQKVVGEFDPGAFIFFSWPSAANAQAFLDRPDLPEIRARRSDGWSELKIFDDLVEEDTTLILDPNKDYSIVVAWFDPANPGDYRRYLEGIEPAVEREGGRFIYKMRNPTLETNANAEVAPGQITFVEWADREGFARVQKTPEYLAHRSYFASGTTRFEFYWLGVTGRDR</sequence>
<evidence type="ECO:0000313" key="2">
    <source>
        <dbReference type="EMBL" id="AXK41020.1"/>
    </source>
</evidence>
<accession>A0A345YAR8</accession>
<dbReference type="KEGG" id="err:DVR09_00540"/>
<dbReference type="SUPFAM" id="SSF54909">
    <property type="entry name" value="Dimeric alpha+beta barrel"/>
    <property type="match status" value="2"/>
</dbReference>
<keyword evidence="3" id="KW-1185">Reference proteome</keyword>
<evidence type="ECO:0000256" key="1">
    <source>
        <dbReference type="SAM" id="SignalP"/>
    </source>
</evidence>
<name>A0A345YAR8_9SPHN</name>